<dbReference type="RefSeq" id="WP_168059372.1">
    <property type="nucleotide sequence ID" value="NZ_VTOW01000002.1"/>
</dbReference>
<sequence length="233" mass="26472">MADRKRLLLPRLNLEILQPETLFFLAEDSSTDGSTLDLIAKYFLTTESLIRKIFQHPNVWKATLNYVRMFGDYAQEPWLASKRKETDMDAMSEPEFVNLFQQVQQMKVSEKIQLALKGNKEARALLLKDSNKQVILAVLNSPRLTEQEVESIAQSKNVSEDILRVVANNRNWMKNYGIIVGLVNNPKTPVGLSLGFIKNLKPKELNNLAKNKGVPEVIRSSAGKFLQMKRAGK</sequence>
<name>A0A7X6DPU6_9BACT</name>
<gene>
    <name evidence="1" type="ORF">MNODULE_09790</name>
</gene>
<dbReference type="EMBL" id="VTOW01000002">
    <property type="protein sequence ID" value="NKE71029.1"/>
    <property type="molecule type" value="Genomic_DNA"/>
</dbReference>
<dbReference type="AlphaFoldDB" id="A0A7X6DPU6"/>
<accession>A0A7X6DPU6</accession>
<organism evidence="1 2">
    <name type="scientific">Candidatus Manganitrophus noduliformans</name>
    <dbReference type="NCBI Taxonomy" id="2606439"/>
    <lineage>
        <taxon>Bacteria</taxon>
        <taxon>Pseudomonadati</taxon>
        <taxon>Nitrospirota</taxon>
        <taxon>Nitrospiria</taxon>
        <taxon>Candidatus Troglogloeales</taxon>
        <taxon>Candidatus Manganitrophaceae</taxon>
        <taxon>Candidatus Manganitrophus</taxon>
    </lineage>
</organism>
<dbReference type="Proteomes" id="UP000534783">
    <property type="component" value="Unassembled WGS sequence"/>
</dbReference>
<comment type="caution">
    <text evidence="1">The sequence shown here is derived from an EMBL/GenBank/DDBJ whole genome shotgun (WGS) entry which is preliminary data.</text>
</comment>
<keyword evidence="2" id="KW-1185">Reference proteome</keyword>
<reference evidence="1 2" key="1">
    <citation type="journal article" date="2020" name="Nature">
        <title>Bacterial chemolithoautotrophy via manganese oxidation.</title>
        <authorList>
            <person name="Yu H."/>
            <person name="Leadbetter J.R."/>
        </authorList>
    </citation>
    <scope>NUCLEOTIDE SEQUENCE [LARGE SCALE GENOMIC DNA]</scope>
    <source>
        <strain evidence="1 2">Mn-1</strain>
    </source>
</reference>
<evidence type="ECO:0000313" key="1">
    <source>
        <dbReference type="EMBL" id="NKE71029.1"/>
    </source>
</evidence>
<evidence type="ECO:0000313" key="2">
    <source>
        <dbReference type="Proteomes" id="UP000534783"/>
    </source>
</evidence>
<protein>
    <submittedName>
        <fullName evidence="1">Uncharacterized protein</fullName>
    </submittedName>
</protein>
<proteinExistence type="predicted"/>